<keyword evidence="1" id="KW-0472">Membrane</keyword>
<sequence>MSTPHNTRAETTPQRAVATYRSYEEAERAVDYLSDHDFPVQRTVIVGRGLDMVEQITGRYTYWSAAGKGAANGAVVGALFGWLFGLFGWVAPLIADLLLALYGALFGAVVGGVLGALLGIAGHAGTAGRRDFSSVPHFRAESYQLLADADVADRAQQMLNAAGAPGVGDRRPDEGGANGQV</sequence>
<dbReference type="OrthoDB" id="3381462at2"/>
<dbReference type="eggNOG" id="ENOG5032RS7">
    <property type="taxonomic scope" value="Bacteria"/>
</dbReference>
<feature type="transmembrane region" description="Helical" evidence="1">
    <location>
        <begin position="97"/>
        <end position="120"/>
    </location>
</feature>
<evidence type="ECO:0000259" key="2">
    <source>
        <dbReference type="Pfam" id="PF11181"/>
    </source>
</evidence>
<dbReference type="Pfam" id="PF11181">
    <property type="entry name" value="YflT"/>
    <property type="match status" value="1"/>
</dbReference>
<evidence type="ECO:0000256" key="1">
    <source>
        <dbReference type="SAM" id="Phobius"/>
    </source>
</evidence>
<accession>H5WXB6</accession>
<feature type="transmembrane region" description="Helical" evidence="1">
    <location>
        <begin position="69"/>
        <end position="91"/>
    </location>
</feature>
<name>H5WXB6_9PSEU</name>
<evidence type="ECO:0000313" key="3">
    <source>
        <dbReference type="EMBL" id="EHR49445.1"/>
    </source>
</evidence>
<gene>
    <name evidence="3" type="ORF">SacmaDRAFT_1162</name>
</gene>
<dbReference type="AlphaFoldDB" id="H5WXB6"/>
<feature type="domain" description="General stress protein 17M-like" evidence="2">
    <location>
        <begin position="17"/>
        <end position="85"/>
    </location>
</feature>
<keyword evidence="1" id="KW-0812">Transmembrane</keyword>
<protein>
    <recommendedName>
        <fullName evidence="2">General stress protein 17M-like domain-containing protein</fullName>
    </recommendedName>
</protein>
<keyword evidence="1" id="KW-1133">Transmembrane helix</keyword>
<dbReference type="Proteomes" id="UP000004926">
    <property type="component" value="Chromosome"/>
</dbReference>
<proteinExistence type="predicted"/>
<reference evidence="3 4" key="1">
    <citation type="journal article" date="2012" name="Stand. Genomic Sci.">
        <title>Genome sequence of the ocean sediment bacterium Saccharomonospora marina type strain (XMU15(T)).</title>
        <authorList>
            <person name="Klenk H.P."/>
            <person name="Lu M."/>
            <person name="Lucas S."/>
            <person name="Lapidus A."/>
            <person name="Copeland A."/>
            <person name="Pitluck S."/>
            <person name="Goodwin L.A."/>
            <person name="Han C."/>
            <person name="Tapia R."/>
            <person name="Brambilla E.M."/>
            <person name="Potter G."/>
            <person name="Land M."/>
            <person name="Ivanova N."/>
            <person name="Rohde M."/>
            <person name="Goker M."/>
            <person name="Detter J.C."/>
            <person name="Li W.J."/>
            <person name="Kyrpides N.C."/>
            <person name="Woyke T."/>
        </authorList>
    </citation>
    <scope>NUCLEOTIDE SEQUENCE [LARGE SCALE GENOMIC DNA]</scope>
    <source>
        <strain evidence="3 4">XMU15</strain>
    </source>
</reference>
<evidence type="ECO:0000313" key="4">
    <source>
        <dbReference type="Proteomes" id="UP000004926"/>
    </source>
</evidence>
<dbReference type="InterPro" id="IPR025889">
    <property type="entry name" value="GSP17M-like_dom"/>
</dbReference>
<dbReference type="HOGENOM" id="CLU_070264_3_0_11"/>
<dbReference type="EMBL" id="CM001439">
    <property type="protein sequence ID" value="EHR49445.1"/>
    <property type="molecule type" value="Genomic_DNA"/>
</dbReference>
<keyword evidence="4" id="KW-1185">Reference proteome</keyword>
<dbReference type="RefSeq" id="WP_009152831.1">
    <property type="nucleotide sequence ID" value="NZ_CM001439.1"/>
</dbReference>
<dbReference type="STRING" id="882083.SacmaDRAFT_1162"/>
<organism evidence="3 4">
    <name type="scientific">Saccharomonospora marina XMU15</name>
    <dbReference type="NCBI Taxonomy" id="882083"/>
    <lineage>
        <taxon>Bacteria</taxon>
        <taxon>Bacillati</taxon>
        <taxon>Actinomycetota</taxon>
        <taxon>Actinomycetes</taxon>
        <taxon>Pseudonocardiales</taxon>
        <taxon>Pseudonocardiaceae</taxon>
        <taxon>Saccharomonospora</taxon>
    </lineage>
</organism>